<dbReference type="eggNOG" id="ENOG502ZU6D">
    <property type="taxonomic scope" value="Bacteria"/>
</dbReference>
<feature type="signal peptide" evidence="1">
    <location>
        <begin position="1"/>
        <end position="25"/>
    </location>
</feature>
<evidence type="ECO:0000256" key="1">
    <source>
        <dbReference type="SAM" id="SignalP"/>
    </source>
</evidence>
<evidence type="ECO:0000313" key="2">
    <source>
        <dbReference type="EMBL" id="KFF02821.1"/>
    </source>
</evidence>
<dbReference type="EMBL" id="JPRO01000010">
    <property type="protein sequence ID" value="KFF02821.1"/>
    <property type="molecule type" value="Genomic_DNA"/>
</dbReference>
<gene>
    <name evidence="2" type="ORF">IX38_12715</name>
</gene>
<proteinExistence type="predicted"/>
<dbReference type="Proteomes" id="UP000028703">
    <property type="component" value="Unassembled WGS sequence"/>
</dbReference>
<evidence type="ECO:0000313" key="3">
    <source>
        <dbReference type="Proteomes" id="UP000028703"/>
    </source>
</evidence>
<keyword evidence="1" id="KW-0732">Signal</keyword>
<name>A0A085ZEF7_9FLAO</name>
<comment type="caution">
    <text evidence="2">The sequence shown here is derived from an EMBL/GenBank/DDBJ whole genome shotgun (WGS) entry which is preliminary data.</text>
</comment>
<protein>
    <recommendedName>
        <fullName evidence="4">Lipoprotein</fullName>
    </recommendedName>
</protein>
<dbReference type="PROSITE" id="PS51257">
    <property type="entry name" value="PROKAR_LIPOPROTEIN"/>
    <property type="match status" value="1"/>
</dbReference>
<reference evidence="2 3" key="1">
    <citation type="submission" date="2014-07" db="EMBL/GenBank/DDBJ databases">
        <title>Genome of Chryseobacterium luteum DSM 18605.</title>
        <authorList>
            <person name="Stropko S.J."/>
            <person name="Pipes S.E."/>
            <person name="Newman J.D."/>
        </authorList>
    </citation>
    <scope>NUCLEOTIDE SEQUENCE [LARGE SCALE GENOMIC DNA]</scope>
    <source>
        <strain evidence="2 3">DSM 18605</strain>
    </source>
</reference>
<accession>A0A085ZEF7</accession>
<sequence>MKKSMPIIKKMLLVALISFISSCNKNISEFTIEETTHNYTNDFKAVENYEDALNAEIVDTTNHSKVSYEKYYTQNADYLFSMGGGCFTPKIEELYAKQSNDTIKIHWERKFWKPCPPTGKHSPVFAKIIINKEKYPNYKKLVFITIDDN</sequence>
<organism evidence="2 3">
    <name type="scientific">Chryseobacterium luteum</name>
    <dbReference type="NCBI Taxonomy" id="421531"/>
    <lineage>
        <taxon>Bacteria</taxon>
        <taxon>Pseudomonadati</taxon>
        <taxon>Bacteroidota</taxon>
        <taxon>Flavobacteriia</taxon>
        <taxon>Flavobacteriales</taxon>
        <taxon>Weeksellaceae</taxon>
        <taxon>Chryseobacterium group</taxon>
        <taxon>Chryseobacterium</taxon>
    </lineage>
</organism>
<dbReference type="AlphaFoldDB" id="A0A085ZEF7"/>
<feature type="chain" id="PRO_5001801030" description="Lipoprotein" evidence="1">
    <location>
        <begin position="26"/>
        <end position="149"/>
    </location>
</feature>
<evidence type="ECO:0008006" key="4">
    <source>
        <dbReference type="Google" id="ProtNLM"/>
    </source>
</evidence>
<keyword evidence="3" id="KW-1185">Reference proteome</keyword>